<feature type="transmembrane region" description="Helical" evidence="5">
    <location>
        <begin position="393"/>
        <end position="410"/>
    </location>
</feature>
<dbReference type="PANTHER" id="PTHR37422">
    <property type="entry name" value="TEICHURONIC ACID BIOSYNTHESIS PROTEIN TUAE"/>
    <property type="match status" value="1"/>
</dbReference>
<dbReference type="InterPro" id="IPR007016">
    <property type="entry name" value="O-antigen_ligase-rel_domated"/>
</dbReference>
<dbReference type="GO" id="GO:0016020">
    <property type="term" value="C:membrane"/>
    <property type="evidence" value="ECO:0007669"/>
    <property type="project" value="UniProtKB-SubCell"/>
</dbReference>
<dbReference type="EMBL" id="LXQD01000196">
    <property type="protein sequence ID" value="RCJ32889.1"/>
    <property type="molecule type" value="Genomic_DNA"/>
</dbReference>
<comment type="caution">
    <text evidence="7">The sequence shown here is derived from an EMBL/GenBank/DDBJ whole genome shotgun (WGS) entry which is preliminary data.</text>
</comment>
<evidence type="ECO:0000256" key="1">
    <source>
        <dbReference type="ARBA" id="ARBA00004141"/>
    </source>
</evidence>
<gene>
    <name evidence="7" type="ORF">A6770_18350</name>
</gene>
<feature type="transmembrane region" description="Helical" evidence="5">
    <location>
        <begin position="241"/>
        <end position="259"/>
    </location>
</feature>
<dbReference type="Proteomes" id="UP000252107">
    <property type="component" value="Unassembled WGS sequence"/>
</dbReference>
<keyword evidence="4 5" id="KW-0472">Membrane</keyword>
<dbReference type="InterPro" id="IPR051533">
    <property type="entry name" value="WaaL-like"/>
</dbReference>
<feature type="transmembrane region" description="Helical" evidence="5">
    <location>
        <begin position="80"/>
        <end position="97"/>
    </location>
</feature>
<feature type="transmembrane region" description="Helical" evidence="5">
    <location>
        <begin position="103"/>
        <end position="119"/>
    </location>
</feature>
<feature type="transmembrane region" description="Helical" evidence="5">
    <location>
        <begin position="367"/>
        <end position="387"/>
    </location>
</feature>
<organism evidence="7 8">
    <name type="scientific">Nostoc minutum NIES-26</name>
    <dbReference type="NCBI Taxonomy" id="1844469"/>
    <lineage>
        <taxon>Bacteria</taxon>
        <taxon>Bacillati</taxon>
        <taxon>Cyanobacteriota</taxon>
        <taxon>Cyanophyceae</taxon>
        <taxon>Nostocales</taxon>
        <taxon>Nostocaceae</taxon>
        <taxon>Nostoc</taxon>
    </lineage>
</organism>
<feature type="domain" description="O-antigen ligase-related" evidence="6">
    <location>
        <begin position="202"/>
        <end position="344"/>
    </location>
</feature>
<reference evidence="7" key="1">
    <citation type="submission" date="2016-04" db="EMBL/GenBank/DDBJ databases">
        <authorList>
            <person name="Tabuchi Yagui T.R."/>
        </authorList>
    </citation>
    <scope>NUCLEOTIDE SEQUENCE [LARGE SCALE GENOMIC DNA]</scope>
    <source>
        <strain evidence="7">NIES-26</strain>
    </source>
</reference>
<keyword evidence="3 5" id="KW-1133">Transmembrane helix</keyword>
<evidence type="ECO:0000256" key="3">
    <source>
        <dbReference type="ARBA" id="ARBA00022989"/>
    </source>
</evidence>
<evidence type="ECO:0000313" key="7">
    <source>
        <dbReference type="EMBL" id="RCJ32889.1"/>
    </source>
</evidence>
<feature type="transmembrane region" description="Helical" evidence="5">
    <location>
        <begin position="332"/>
        <end position="355"/>
    </location>
</feature>
<accession>A0A367R9X8</accession>
<comment type="subcellular location">
    <subcellularLocation>
        <location evidence="1">Membrane</location>
        <topology evidence="1">Multi-pass membrane protein</topology>
    </subcellularLocation>
</comment>
<evidence type="ECO:0000256" key="4">
    <source>
        <dbReference type="ARBA" id="ARBA00023136"/>
    </source>
</evidence>
<protein>
    <submittedName>
        <fullName evidence="7">Polymerase</fullName>
    </submittedName>
</protein>
<evidence type="ECO:0000256" key="5">
    <source>
        <dbReference type="SAM" id="Phobius"/>
    </source>
</evidence>
<name>A0A367R9X8_9NOSO</name>
<dbReference type="PANTHER" id="PTHR37422:SF17">
    <property type="entry name" value="O-ANTIGEN LIGASE"/>
    <property type="match status" value="1"/>
</dbReference>
<evidence type="ECO:0000313" key="8">
    <source>
        <dbReference type="Proteomes" id="UP000252107"/>
    </source>
</evidence>
<feature type="transmembrane region" description="Helical" evidence="5">
    <location>
        <begin position="131"/>
        <end position="152"/>
    </location>
</feature>
<dbReference type="Pfam" id="PF04932">
    <property type="entry name" value="Wzy_C"/>
    <property type="match status" value="1"/>
</dbReference>
<feature type="transmembrane region" description="Helical" evidence="5">
    <location>
        <begin position="196"/>
        <end position="211"/>
    </location>
</feature>
<keyword evidence="8" id="KW-1185">Reference proteome</keyword>
<dbReference type="AlphaFoldDB" id="A0A367R9X8"/>
<feature type="transmembrane region" description="Helical" evidence="5">
    <location>
        <begin position="7"/>
        <end position="29"/>
    </location>
</feature>
<proteinExistence type="predicted"/>
<sequence length="420" mass="47090">MKKLLIFAEYALTVLCLLHYSGGPLAVLISGGINEGEVQTAGGVDNSLVLALFFLTYVLFFFLLVARWKKVIYVLSKDRFIWALFGLVVLSICWSVNPSKTITRIIALTGTTMFGLYLATRYTMKEQLKLLTWMFGIAIMLSFVFAVALPKFGIMGGLHAGSWRGIYYHKNGLGLLMALSTIIFFIQVIDARKNRWIVWFGCSLSVILLLLSTAKSSLTNCIIVLAICLTCQILRWNYDWMIPGFTGVATIAGSLYILLTTNLDTLLASIGKDTSLTGRTDIWPLVLNAIGKRPWQGYGFGAFWGEWNSEASRIWNAAGWPVPNSHNGFLDVWLQLGILGLLLLALSFFATLIRALLCIRHTTTSTWLWPLLYFSYIFLVSLGESTLMNQNDLLWVLYVAIAYTLLLPIEEQVSHVNFKK</sequence>
<feature type="transmembrane region" description="Helical" evidence="5">
    <location>
        <begin position="217"/>
        <end position="234"/>
    </location>
</feature>
<evidence type="ECO:0000256" key="2">
    <source>
        <dbReference type="ARBA" id="ARBA00022692"/>
    </source>
</evidence>
<feature type="transmembrane region" description="Helical" evidence="5">
    <location>
        <begin position="172"/>
        <end position="189"/>
    </location>
</feature>
<keyword evidence="2 5" id="KW-0812">Transmembrane</keyword>
<feature type="transmembrane region" description="Helical" evidence="5">
    <location>
        <begin position="49"/>
        <end position="68"/>
    </location>
</feature>
<evidence type="ECO:0000259" key="6">
    <source>
        <dbReference type="Pfam" id="PF04932"/>
    </source>
</evidence>